<dbReference type="CDD" id="cd00075">
    <property type="entry name" value="HATPase"/>
    <property type="match status" value="1"/>
</dbReference>
<dbReference type="NCBIfam" id="TIGR00229">
    <property type="entry name" value="sensory_box"/>
    <property type="match status" value="3"/>
</dbReference>
<evidence type="ECO:0000256" key="5">
    <source>
        <dbReference type="ARBA" id="ARBA00022777"/>
    </source>
</evidence>
<evidence type="ECO:0000259" key="8">
    <source>
        <dbReference type="PROSITE" id="PS50112"/>
    </source>
</evidence>
<dbReference type="Pfam" id="PF13185">
    <property type="entry name" value="GAF_2"/>
    <property type="match status" value="1"/>
</dbReference>
<dbReference type="PANTHER" id="PTHR43304">
    <property type="entry name" value="PHYTOCHROME-LIKE PROTEIN CPH1"/>
    <property type="match status" value="1"/>
</dbReference>
<dbReference type="InterPro" id="IPR013655">
    <property type="entry name" value="PAS_fold_3"/>
</dbReference>
<organism evidence="10 11">
    <name type="scientific">Maribacter aquimaris</name>
    <dbReference type="NCBI Taxonomy" id="2737171"/>
    <lineage>
        <taxon>Bacteria</taxon>
        <taxon>Pseudomonadati</taxon>
        <taxon>Bacteroidota</taxon>
        <taxon>Flavobacteriia</taxon>
        <taxon>Flavobacteriales</taxon>
        <taxon>Flavobacteriaceae</taxon>
        <taxon>Maribacter</taxon>
    </lineage>
</organism>
<dbReference type="EC" id="2.7.13.3" evidence="2"/>
<dbReference type="Pfam" id="PF00512">
    <property type="entry name" value="HisKA"/>
    <property type="match status" value="1"/>
</dbReference>
<keyword evidence="3" id="KW-0597">Phosphoprotein</keyword>
<comment type="catalytic activity">
    <reaction evidence="1">
        <text>ATP + protein L-histidine = ADP + protein N-phospho-L-histidine.</text>
        <dbReference type="EC" id="2.7.13.3"/>
    </reaction>
</comment>
<dbReference type="InterPro" id="IPR013656">
    <property type="entry name" value="PAS_4"/>
</dbReference>
<dbReference type="PANTHER" id="PTHR43304:SF1">
    <property type="entry name" value="PAC DOMAIN-CONTAINING PROTEIN"/>
    <property type="match status" value="1"/>
</dbReference>
<dbReference type="PROSITE" id="PS50113">
    <property type="entry name" value="PAC"/>
    <property type="match status" value="1"/>
</dbReference>
<dbReference type="InterPro" id="IPR001610">
    <property type="entry name" value="PAC"/>
</dbReference>
<dbReference type="InterPro" id="IPR052162">
    <property type="entry name" value="Sensor_kinase/Photoreceptor"/>
</dbReference>
<dbReference type="SMART" id="SM00086">
    <property type="entry name" value="PAC"/>
    <property type="match status" value="2"/>
</dbReference>
<dbReference type="Pfam" id="PF02518">
    <property type="entry name" value="HATPase_c"/>
    <property type="match status" value="1"/>
</dbReference>
<accession>A0ABR7V108</accession>
<dbReference type="RefSeq" id="WP_188242347.1">
    <property type="nucleotide sequence ID" value="NZ_JABTCF010000001.1"/>
</dbReference>
<evidence type="ECO:0000256" key="4">
    <source>
        <dbReference type="ARBA" id="ARBA00022679"/>
    </source>
</evidence>
<dbReference type="Gene3D" id="1.10.287.130">
    <property type="match status" value="1"/>
</dbReference>
<dbReference type="Pfam" id="PF08448">
    <property type="entry name" value="PAS_4"/>
    <property type="match status" value="1"/>
</dbReference>
<dbReference type="Gene3D" id="3.30.450.20">
    <property type="entry name" value="PAS domain"/>
    <property type="match status" value="5"/>
</dbReference>
<protein>
    <recommendedName>
        <fullName evidence="2">histidine kinase</fullName>
        <ecNumber evidence="2">2.7.13.3</ecNumber>
    </recommendedName>
</protein>
<dbReference type="InterPro" id="IPR029016">
    <property type="entry name" value="GAF-like_dom_sf"/>
</dbReference>
<dbReference type="InterPro" id="IPR005467">
    <property type="entry name" value="His_kinase_dom"/>
</dbReference>
<dbReference type="Pfam" id="PF13426">
    <property type="entry name" value="PAS_9"/>
    <property type="match status" value="1"/>
</dbReference>
<sequence length="1111" mass="126270">MKELQSDIQYSNNNLSVGHQTHLELIAALNESNRKLNTLINNLPGYAYRAKNDKNYSSEYKSAGCLVLTGYTPEEFVNGTVQFGQLILEEDRKMVWNNIQKALAKKEPFSIQFRIKHKSGRICHFWEQGQGVYDAKNRCFAIEGFVQDVTEKIAYIENLSISEEKNKDLIKTLPDLVIVYDKLGNHLEVHAHDSFELVAPFSEHIGKNIDVILPSKVCGIIRRGFKLCDKTKETQLVEYSLIVKDELRHYESRINQTDQGDFLAIIRDITERKTYFENLCLSEEKNRAIFGAHPDLISIYDINGNLLQANMEQHTKLFDAMEELIGKNVSDFLQDKTSMPFINALKEADKHHQIIVEKFELPIRGRQLFFEVRFVPFDKNKVMCIGRDITEKKDMEDTLFLQQRALAASSSGIVIADARQHDIPIIYTNDAFLTITGYHAQDIVGKNFQFLQGDDIEQHENKIMEAAIAEGKSCQVVLRNYRKDRRMFWNEISLTPVFDEKKTLTHFIGIENDVTVRKQKDIVKSGVNTVMDMIIQNEPLKDIGDKIVDTIEKTIPNSMASLLLLDRYKNTLHKLSGPNLPEKFATASEGLSIGPNVGSCGTAAFTKKEVITANIASDPNWVDLGKVASGDGLQSCWSFPILSSKDEVLGTFAVYNKVSRLPLDNEKQIMADMVQVASMAIEQHEISLALKDSTDKLADYTKNLEDKVDERTQELQKMVQKLVASNLSLEDQIQVTEEAEKRALTNQQLFYKIAKDFPMGFVEVVDANYEVVFIEGEEWDELRLKDVEKSKSAIDAIDLAPEHIKEKLKSNIERTFDGEHCSFEVEFQDRSYMVNTAPLFDVDNTILKVLLVYNNISLQKEAEHEIIKALKREQELSELKSRFVSTASHEFRTPLSTILSAANLIERQNDPGKEEKRIGYVDRIKSSVKNLVIILNEFLSLSKLEEGKVEVQPSTFDSVDFSKTIIEEIQGNAKKGQVIKFVSGSSKLMVSLDSNLLRHIVHNLLSNAIKYSEENTEIIYKMGANHDLVEFSVEDQGIGIPEEDQDHLFKRFHRAKNAVNIQGTGLGLNIVKQYAELMGGTISFKTELDKGTIFYVKLPINQNEDEKNTTH</sequence>
<dbReference type="SUPFAM" id="SSF47384">
    <property type="entry name" value="Homodimeric domain of signal transducing histidine kinase"/>
    <property type="match status" value="1"/>
</dbReference>
<dbReference type="InterPro" id="IPR036890">
    <property type="entry name" value="HATPase_C_sf"/>
</dbReference>
<proteinExistence type="predicted"/>
<evidence type="ECO:0000313" key="11">
    <source>
        <dbReference type="Proteomes" id="UP001166021"/>
    </source>
</evidence>
<dbReference type="Gene3D" id="3.30.450.40">
    <property type="match status" value="1"/>
</dbReference>
<dbReference type="Pfam" id="PF08447">
    <property type="entry name" value="PAS_3"/>
    <property type="match status" value="1"/>
</dbReference>
<dbReference type="Proteomes" id="UP001166021">
    <property type="component" value="Unassembled WGS sequence"/>
</dbReference>
<evidence type="ECO:0000256" key="6">
    <source>
        <dbReference type="SAM" id="Coils"/>
    </source>
</evidence>
<dbReference type="InterPro" id="IPR004358">
    <property type="entry name" value="Sig_transdc_His_kin-like_C"/>
</dbReference>
<dbReference type="Gene3D" id="3.30.565.10">
    <property type="entry name" value="Histidine kinase-like ATPase, C-terminal domain"/>
    <property type="match status" value="1"/>
</dbReference>
<feature type="domain" description="PAS" evidence="8">
    <location>
        <begin position="404"/>
        <end position="471"/>
    </location>
</feature>
<dbReference type="SUPFAM" id="SSF55874">
    <property type="entry name" value="ATPase domain of HSP90 chaperone/DNA topoisomerase II/histidine kinase"/>
    <property type="match status" value="1"/>
</dbReference>
<keyword evidence="5" id="KW-0418">Kinase</keyword>
<reference evidence="10" key="1">
    <citation type="submission" date="2020-05" db="EMBL/GenBank/DDBJ databases">
        <title>The draft genome sequence of Maribacter sp. ANRC-HE7.</title>
        <authorList>
            <person name="Mu L."/>
        </authorList>
    </citation>
    <scope>NUCLEOTIDE SEQUENCE</scope>
    <source>
        <strain evidence="10">ANRC-HE7</strain>
    </source>
</reference>
<dbReference type="SMART" id="SM00387">
    <property type="entry name" value="HATPase_c"/>
    <property type="match status" value="1"/>
</dbReference>
<evidence type="ECO:0000256" key="3">
    <source>
        <dbReference type="ARBA" id="ARBA00022553"/>
    </source>
</evidence>
<keyword evidence="11" id="KW-1185">Reference proteome</keyword>
<dbReference type="PRINTS" id="PR00344">
    <property type="entry name" value="BCTRLSENSOR"/>
</dbReference>
<feature type="coiled-coil region" evidence="6">
    <location>
        <begin position="690"/>
        <end position="721"/>
    </location>
</feature>
<name>A0ABR7V108_9FLAO</name>
<dbReference type="SUPFAM" id="SSF55781">
    <property type="entry name" value="GAF domain-like"/>
    <property type="match status" value="1"/>
</dbReference>
<evidence type="ECO:0000259" key="9">
    <source>
        <dbReference type="PROSITE" id="PS50113"/>
    </source>
</evidence>
<evidence type="ECO:0000259" key="7">
    <source>
        <dbReference type="PROSITE" id="PS50109"/>
    </source>
</evidence>
<feature type="domain" description="PAS" evidence="8">
    <location>
        <begin position="32"/>
        <end position="106"/>
    </location>
</feature>
<feature type="domain" description="Histidine kinase" evidence="7">
    <location>
        <begin position="886"/>
        <end position="1102"/>
    </location>
</feature>
<dbReference type="PROSITE" id="PS50112">
    <property type="entry name" value="PAS"/>
    <property type="match status" value="2"/>
</dbReference>
<evidence type="ECO:0000313" key="10">
    <source>
        <dbReference type="EMBL" id="MBD0776837.1"/>
    </source>
</evidence>
<keyword evidence="4" id="KW-0808">Transferase</keyword>
<dbReference type="InterPro" id="IPR003594">
    <property type="entry name" value="HATPase_dom"/>
</dbReference>
<dbReference type="InterPro" id="IPR035965">
    <property type="entry name" value="PAS-like_dom_sf"/>
</dbReference>
<evidence type="ECO:0000256" key="2">
    <source>
        <dbReference type="ARBA" id="ARBA00012438"/>
    </source>
</evidence>
<dbReference type="InterPro" id="IPR003018">
    <property type="entry name" value="GAF"/>
</dbReference>
<evidence type="ECO:0000256" key="1">
    <source>
        <dbReference type="ARBA" id="ARBA00000085"/>
    </source>
</evidence>
<feature type="domain" description="PAC" evidence="9">
    <location>
        <begin position="472"/>
        <end position="526"/>
    </location>
</feature>
<dbReference type="EMBL" id="JABTCF010000001">
    <property type="protein sequence ID" value="MBD0776837.1"/>
    <property type="molecule type" value="Genomic_DNA"/>
</dbReference>
<comment type="caution">
    <text evidence="10">The sequence shown here is derived from an EMBL/GenBank/DDBJ whole genome shotgun (WGS) entry which is preliminary data.</text>
</comment>
<keyword evidence="6" id="KW-0175">Coiled coil</keyword>
<dbReference type="SMART" id="SM00388">
    <property type="entry name" value="HisKA"/>
    <property type="match status" value="1"/>
</dbReference>
<dbReference type="InterPro" id="IPR000700">
    <property type="entry name" value="PAS-assoc_C"/>
</dbReference>
<dbReference type="SUPFAM" id="SSF55785">
    <property type="entry name" value="PYP-like sensor domain (PAS domain)"/>
    <property type="match status" value="4"/>
</dbReference>
<dbReference type="CDD" id="cd00082">
    <property type="entry name" value="HisKA"/>
    <property type="match status" value="1"/>
</dbReference>
<dbReference type="SMART" id="SM00091">
    <property type="entry name" value="PAS"/>
    <property type="match status" value="3"/>
</dbReference>
<gene>
    <name evidence="10" type="ORF">HPE56_03440</name>
</gene>
<dbReference type="CDD" id="cd00130">
    <property type="entry name" value="PAS"/>
    <property type="match status" value="2"/>
</dbReference>
<dbReference type="SMART" id="SM00065">
    <property type="entry name" value="GAF"/>
    <property type="match status" value="1"/>
</dbReference>
<dbReference type="PROSITE" id="PS50109">
    <property type="entry name" value="HIS_KIN"/>
    <property type="match status" value="1"/>
</dbReference>
<dbReference type="InterPro" id="IPR000014">
    <property type="entry name" value="PAS"/>
</dbReference>
<dbReference type="InterPro" id="IPR003661">
    <property type="entry name" value="HisK_dim/P_dom"/>
</dbReference>
<dbReference type="InterPro" id="IPR036097">
    <property type="entry name" value="HisK_dim/P_sf"/>
</dbReference>